<feature type="binding site" evidence="5">
    <location>
        <position position="40"/>
    </location>
    <ligand>
        <name>Fe cation</name>
        <dbReference type="ChEBI" id="CHEBI:24875"/>
        <note>catalytic</note>
    </ligand>
</feature>
<dbReference type="EMBL" id="QDHA01000114">
    <property type="protein sequence ID" value="RCJ04055.1"/>
    <property type="molecule type" value="Genomic_DNA"/>
</dbReference>
<organism evidence="7 8">
    <name type="scientific">Cupriavidus necator</name>
    <name type="common">Alcaligenes eutrophus</name>
    <name type="synonym">Ralstonia eutropha</name>
    <dbReference type="NCBI Taxonomy" id="106590"/>
    <lineage>
        <taxon>Bacteria</taxon>
        <taxon>Pseudomonadati</taxon>
        <taxon>Pseudomonadota</taxon>
        <taxon>Betaproteobacteria</taxon>
        <taxon>Burkholderiales</taxon>
        <taxon>Burkholderiaceae</taxon>
        <taxon>Cupriavidus</taxon>
    </lineage>
</organism>
<dbReference type="InterPro" id="IPR037151">
    <property type="entry name" value="AlkB-like_sf"/>
</dbReference>
<keyword evidence="1 5" id="KW-0479">Metal-binding</keyword>
<dbReference type="Pfam" id="PF13532">
    <property type="entry name" value="2OG-FeII_Oxy_2"/>
    <property type="match status" value="1"/>
</dbReference>
<dbReference type="InterPro" id="IPR027450">
    <property type="entry name" value="AlkB-like"/>
</dbReference>
<proteinExistence type="predicted"/>
<dbReference type="GO" id="GO:0035515">
    <property type="term" value="F:oxidative RNA demethylase activity"/>
    <property type="evidence" value="ECO:0007669"/>
    <property type="project" value="TreeGrafter"/>
</dbReference>
<keyword evidence="4 5" id="KW-0408">Iron</keyword>
<dbReference type="GO" id="GO:0035513">
    <property type="term" value="P:oxidative RNA demethylation"/>
    <property type="evidence" value="ECO:0007669"/>
    <property type="project" value="TreeGrafter"/>
</dbReference>
<dbReference type="Proteomes" id="UP000253501">
    <property type="component" value="Unassembled WGS sequence"/>
</dbReference>
<sequence length="68" mass="7234">MPDAFARLAHDAASAAGFADFEPDACLVNRCLSGARLPLHQGKNERDYEAPIVSASLGMRALKMCPST</sequence>
<name>A0A367PAE8_CUPNE</name>
<dbReference type="InterPro" id="IPR004574">
    <property type="entry name" value="Alkb"/>
</dbReference>
<evidence type="ECO:0000256" key="5">
    <source>
        <dbReference type="PIRSR" id="PIRSR604574-2"/>
    </source>
</evidence>
<accession>A0A367PAE8</accession>
<evidence type="ECO:0000256" key="3">
    <source>
        <dbReference type="ARBA" id="ARBA00023002"/>
    </source>
</evidence>
<gene>
    <name evidence="7" type="ORF">DDK22_33925</name>
</gene>
<dbReference type="GO" id="GO:0008198">
    <property type="term" value="F:ferrous iron binding"/>
    <property type="evidence" value="ECO:0007669"/>
    <property type="project" value="TreeGrafter"/>
</dbReference>
<evidence type="ECO:0000256" key="4">
    <source>
        <dbReference type="ARBA" id="ARBA00023004"/>
    </source>
</evidence>
<dbReference type="AlphaFoldDB" id="A0A367PAE8"/>
<evidence type="ECO:0000313" key="7">
    <source>
        <dbReference type="EMBL" id="RCJ04055.1"/>
    </source>
</evidence>
<comment type="caution">
    <text evidence="7">The sequence shown here is derived from an EMBL/GenBank/DDBJ whole genome shotgun (WGS) entry which is preliminary data.</text>
</comment>
<dbReference type="GO" id="GO:0005737">
    <property type="term" value="C:cytoplasm"/>
    <property type="evidence" value="ECO:0007669"/>
    <property type="project" value="TreeGrafter"/>
</dbReference>
<evidence type="ECO:0000259" key="6">
    <source>
        <dbReference type="Pfam" id="PF13532"/>
    </source>
</evidence>
<dbReference type="PANTHER" id="PTHR16557">
    <property type="entry name" value="ALKYLATED DNA REPAIR PROTEIN ALKB-RELATED"/>
    <property type="match status" value="1"/>
</dbReference>
<keyword evidence="2" id="KW-0223">Dioxygenase</keyword>
<evidence type="ECO:0000256" key="2">
    <source>
        <dbReference type="ARBA" id="ARBA00022964"/>
    </source>
</evidence>
<protein>
    <recommendedName>
        <fullName evidence="6">Alpha-ketoglutarate-dependent dioxygenase AlkB-like domain-containing protein</fullName>
    </recommendedName>
</protein>
<dbReference type="SUPFAM" id="SSF51197">
    <property type="entry name" value="Clavaminate synthase-like"/>
    <property type="match status" value="1"/>
</dbReference>
<dbReference type="GO" id="GO:0035516">
    <property type="term" value="F:broad specificity oxidative DNA demethylase activity"/>
    <property type="evidence" value="ECO:0007669"/>
    <property type="project" value="TreeGrafter"/>
</dbReference>
<evidence type="ECO:0000313" key="8">
    <source>
        <dbReference type="Proteomes" id="UP000253501"/>
    </source>
</evidence>
<reference evidence="7 8" key="1">
    <citation type="submission" date="2018-04" db="EMBL/GenBank/DDBJ databases">
        <title>Cupriavidus necator CR12 genome sequencing and assembly.</title>
        <authorList>
            <person name="Ben Fekih I."/>
            <person name="Mazhar H.S."/>
            <person name="Bello S.K."/>
            <person name="Rensing C."/>
        </authorList>
    </citation>
    <scope>NUCLEOTIDE SEQUENCE [LARGE SCALE GENOMIC DNA]</scope>
    <source>
        <strain evidence="7 8">CR12</strain>
    </source>
</reference>
<feature type="domain" description="Alpha-ketoglutarate-dependent dioxygenase AlkB-like" evidence="6">
    <location>
        <begin position="1"/>
        <end position="61"/>
    </location>
</feature>
<keyword evidence="3" id="KW-0560">Oxidoreductase</keyword>
<evidence type="ECO:0000256" key="1">
    <source>
        <dbReference type="ARBA" id="ARBA00022723"/>
    </source>
</evidence>
<dbReference type="PANTHER" id="PTHR16557:SF2">
    <property type="entry name" value="NUCLEIC ACID DIOXYGENASE ALKBH1"/>
    <property type="match status" value="1"/>
</dbReference>
<dbReference type="Gene3D" id="2.60.120.590">
    <property type="entry name" value="Alpha-ketoglutarate-dependent dioxygenase AlkB-like"/>
    <property type="match status" value="1"/>
</dbReference>
<comment type="cofactor">
    <cofactor evidence="5">
        <name>Fe(2+)</name>
        <dbReference type="ChEBI" id="CHEBI:29033"/>
    </cofactor>
    <text evidence="5">Binds 1 Fe(2+) ion per subunit.</text>
</comment>